<evidence type="ECO:0000256" key="2">
    <source>
        <dbReference type="ARBA" id="ARBA00022737"/>
    </source>
</evidence>
<dbReference type="Proteomes" id="UP000815677">
    <property type="component" value="Unassembled WGS sequence"/>
</dbReference>
<accession>A0ABQ0KWD4</accession>
<evidence type="ECO:0008006" key="6">
    <source>
        <dbReference type="Google" id="ProtNLM"/>
    </source>
</evidence>
<dbReference type="SUPFAM" id="SSF101908">
    <property type="entry name" value="Putative isomerase YbhE"/>
    <property type="match status" value="1"/>
</dbReference>
<dbReference type="Gene3D" id="2.130.10.10">
    <property type="entry name" value="YVTN repeat-like/Quinoprotein amine dehydrogenase"/>
    <property type="match status" value="2"/>
</dbReference>
<keyword evidence="2" id="KW-0677">Repeat</keyword>
<feature type="region of interest" description="Disordered" evidence="3">
    <location>
        <begin position="19"/>
        <end position="81"/>
    </location>
</feature>
<dbReference type="InterPro" id="IPR015943">
    <property type="entry name" value="WD40/YVTN_repeat-like_dom_sf"/>
</dbReference>
<keyword evidence="5" id="KW-1185">Reference proteome</keyword>
<dbReference type="PANTHER" id="PTHR44472:SF1">
    <property type="entry name" value="DDB1 AND CUL4 ASSOCIATED FACTOR 4"/>
    <property type="match status" value="1"/>
</dbReference>
<keyword evidence="1" id="KW-0853">WD repeat</keyword>
<organism evidence="4 5">
    <name type="scientific">Mycena chlorophos</name>
    <name type="common">Agaric fungus</name>
    <name type="synonym">Agaricus chlorophos</name>
    <dbReference type="NCBI Taxonomy" id="658473"/>
    <lineage>
        <taxon>Eukaryota</taxon>
        <taxon>Fungi</taxon>
        <taxon>Dikarya</taxon>
        <taxon>Basidiomycota</taxon>
        <taxon>Agaricomycotina</taxon>
        <taxon>Agaricomycetes</taxon>
        <taxon>Agaricomycetidae</taxon>
        <taxon>Agaricales</taxon>
        <taxon>Marasmiineae</taxon>
        <taxon>Mycenaceae</taxon>
        <taxon>Mycena</taxon>
    </lineage>
</organism>
<dbReference type="PANTHER" id="PTHR44472">
    <property type="entry name" value="DDB1- AND CUL4-ASSOCIATED FACTOR 4-RELATED"/>
    <property type="match status" value="1"/>
</dbReference>
<proteinExistence type="predicted"/>
<evidence type="ECO:0000256" key="3">
    <source>
        <dbReference type="SAM" id="MobiDB-lite"/>
    </source>
</evidence>
<dbReference type="InterPro" id="IPR052254">
    <property type="entry name" value="CUL4-DDB1_E3_ligase_receptor"/>
</dbReference>
<protein>
    <recommendedName>
        <fullName evidence="6">WD40 repeat-like protein</fullName>
    </recommendedName>
</protein>
<evidence type="ECO:0000313" key="5">
    <source>
        <dbReference type="Proteomes" id="UP000815677"/>
    </source>
</evidence>
<evidence type="ECO:0000256" key="1">
    <source>
        <dbReference type="ARBA" id="ARBA00022574"/>
    </source>
</evidence>
<name>A0ABQ0KWD4_MYCCL</name>
<evidence type="ECO:0000313" key="4">
    <source>
        <dbReference type="EMBL" id="GAT43186.1"/>
    </source>
</evidence>
<reference evidence="4" key="1">
    <citation type="submission" date="2014-09" db="EMBL/GenBank/DDBJ databases">
        <title>Genome sequence of the luminous mushroom Mycena chlorophos for searching fungal bioluminescence genes.</title>
        <authorList>
            <person name="Tanaka Y."/>
            <person name="Kasuga D."/>
            <person name="Oba Y."/>
            <person name="Hase S."/>
            <person name="Sato K."/>
            <person name="Oba Y."/>
            <person name="Sakakibara Y."/>
        </authorList>
    </citation>
    <scope>NUCLEOTIDE SEQUENCE</scope>
</reference>
<sequence length="437" mass="46960">MPRDLPGFYWDAERNRYFPITTAPRSQSRANPPPAPAQVPSPRKRKTTTNSNPSSKPDESRSTRPGRSIGTRFPSAGGMARVARSTRETRFADTPLGHHEPIPALAGSISAFGVGSARQYLGDTGGWLYSRTAIAYPGSEDTTEWMPWTAEFCLAPNCEVSAICTTSTPNGTRCVAASFGPKTKICIQDADAAERMSLLSLSTVYDVRCASLFRSSLLLGAARGVAYLSDLETSSSVRHLPTEGDVFAVAQKDTLVYAGTRNGSILRFDTRLAATSKSPGQLVTESIVSWASRNQTSPASTANFVYPTLDGSSLVVGYMDGRLGMMDTRFLRPHAPPIVVYSGHVGSVSTRLGITLDPTETFLFAGGADCRLRGWSVRTGTRLLAPSRGSPFSESTLFSTPLLALEFEDGEDLLPVLWTVEGGVGAVWRWRLGGSDG</sequence>
<dbReference type="EMBL" id="DF838687">
    <property type="protein sequence ID" value="GAT43186.1"/>
    <property type="molecule type" value="Genomic_DNA"/>
</dbReference>
<gene>
    <name evidence="4" type="ORF">MCHLO_00876</name>
</gene>